<dbReference type="RefSeq" id="WP_222137322.1">
    <property type="nucleotide sequence ID" value="NZ_JAILXK010000002.1"/>
</dbReference>
<dbReference type="PANTHER" id="PTHR43569:SF2">
    <property type="entry name" value="AMIDOHYDROLASE-RELATED DOMAIN-CONTAINING PROTEIN"/>
    <property type="match status" value="1"/>
</dbReference>
<reference evidence="3" key="1">
    <citation type="submission" date="2021-08" db="EMBL/GenBank/DDBJ databases">
        <title>Sphingopyxis panaciterrulae sp. nov., isolated from the surface water of the Yellow Sea.</title>
        <authorList>
            <person name="Gao Z."/>
            <person name="Zhang D."/>
            <person name="Zhang A."/>
        </authorList>
    </citation>
    <scope>NUCLEOTIDE SEQUENCE</scope>
    <source>
        <strain evidence="3">XHP0097</strain>
    </source>
</reference>
<sequence>MIIDAHHHLWKADRGDYHWMSPDLPVLARDYLVDDIAPLLRKAGVDRTILVQAAQTEAETDFLLQIAEETDFIAGVTGWLDLSADDFEARFAHYRRHPKFVAIRPMLQDIDDDAWILQPCVVRNLEHVAESGFPFEFLTYPRHLPHVVAVMRRVPALHAVIDHLSKPPIASGVIDPWAAAMAEVAAFPNLYCKLSGMVTEDDHGQWSPARLRPWIAETVRLFGPSRIMFGSDWPVCRLAAEYGEVIHALRCNLETLLEPADMERAFGSNAIEFYRLNLS</sequence>
<dbReference type="SUPFAM" id="SSF51556">
    <property type="entry name" value="Metallo-dependent hydrolases"/>
    <property type="match status" value="1"/>
</dbReference>
<gene>
    <name evidence="3" type="ORF">K5P26_14765</name>
</gene>
<dbReference type="InterPro" id="IPR052350">
    <property type="entry name" value="Metallo-dep_Lactonases"/>
</dbReference>
<dbReference type="Pfam" id="PF04909">
    <property type="entry name" value="Amidohydro_2"/>
    <property type="match status" value="1"/>
</dbReference>
<feature type="domain" description="Amidohydrolase-related" evidence="2">
    <location>
        <begin position="3"/>
        <end position="276"/>
    </location>
</feature>
<evidence type="ECO:0000313" key="3">
    <source>
        <dbReference type="EMBL" id="MBY4638403.1"/>
    </source>
</evidence>
<proteinExistence type="inferred from homology"/>
<evidence type="ECO:0000259" key="2">
    <source>
        <dbReference type="Pfam" id="PF04909"/>
    </source>
</evidence>
<comment type="caution">
    <text evidence="3">The sequence shown here is derived from an EMBL/GenBank/DDBJ whole genome shotgun (WGS) entry which is preliminary data.</text>
</comment>
<dbReference type="InterPro" id="IPR006680">
    <property type="entry name" value="Amidohydro-rel"/>
</dbReference>
<accession>A0ABS7MHL5</accession>
<evidence type="ECO:0000313" key="4">
    <source>
        <dbReference type="Proteomes" id="UP001166571"/>
    </source>
</evidence>
<keyword evidence="4" id="KW-1185">Reference proteome</keyword>
<evidence type="ECO:0000256" key="1">
    <source>
        <dbReference type="ARBA" id="ARBA00038310"/>
    </source>
</evidence>
<dbReference type="EMBL" id="JAILXK010000002">
    <property type="protein sequence ID" value="MBY4638403.1"/>
    <property type="molecule type" value="Genomic_DNA"/>
</dbReference>
<dbReference type="PANTHER" id="PTHR43569">
    <property type="entry name" value="AMIDOHYDROLASE"/>
    <property type="match status" value="1"/>
</dbReference>
<dbReference type="Gene3D" id="3.20.20.140">
    <property type="entry name" value="Metal-dependent hydrolases"/>
    <property type="match status" value="1"/>
</dbReference>
<comment type="similarity">
    <text evidence="1">Belongs to the metallo-dependent hydrolases superfamily.</text>
</comment>
<protein>
    <submittedName>
        <fullName evidence="3">Amidohydrolase family protein</fullName>
    </submittedName>
</protein>
<dbReference type="Proteomes" id="UP001166571">
    <property type="component" value="Unassembled WGS sequence"/>
</dbReference>
<organism evidence="3 4">
    <name type="scientific">Sphingopyxis jiangsuensis</name>
    <dbReference type="NCBI Taxonomy" id="2871171"/>
    <lineage>
        <taxon>Bacteria</taxon>
        <taxon>Pseudomonadati</taxon>
        <taxon>Pseudomonadota</taxon>
        <taxon>Alphaproteobacteria</taxon>
        <taxon>Sphingomonadales</taxon>
        <taxon>Sphingomonadaceae</taxon>
        <taxon>Sphingopyxis</taxon>
    </lineage>
</organism>
<dbReference type="InterPro" id="IPR032466">
    <property type="entry name" value="Metal_Hydrolase"/>
</dbReference>
<name>A0ABS7MHL5_9SPHN</name>